<dbReference type="EMBL" id="GBRH01266744">
    <property type="protein sequence ID" value="JAD31151.1"/>
    <property type="molecule type" value="Transcribed_RNA"/>
</dbReference>
<proteinExistence type="predicted"/>
<protein>
    <submittedName>
        <fullName evidence="1">Uncharacterized protein</fullName>
    </submittedName>
</protein>
<reference evidence="1" key="2">
    <citation type="journal article" date="2015" name="Data Brief">
        <title>Shoot transcriptome of the giant reed, Arundo donax.</title>
        <authorList>
            <person name="Barrero R.A."/>
            <person name="Guerrero F.D."/>
            <person name="Moolhuijzen P."/>
            <person name="Goolsby J.A."/>
            <person name="Tidwell J."/>
            <person name="Bellgard S.E."/>
            <person name="Bellgard M.I."/>
        </authorList>
    </citation>
    <scope>NUCLEOTIDE SEQUENCE</scope>
    <source>
        <tissue evidence="1">Shoot tissue taken approximately 20 cm above the soil surface</tissue>
    </source>
</reference>
<accession>A0A0A8YX67</accession>
<reference evidence="1" key="1">
    <citation type="submission" date="2014-09" db="EMBL/GenBank/DDBJ databases">
        <authorList>
            <person name="Magalhaes I.L.F."/>
            <person name="Oliveira U."/>
            <person name="Santos F.R."/>
            <person name="Vidigal T.H.D.A."/>
            <person name="Brescovit A.D."/>
            <person name="Santos A.J."/>
        </authorList>
    </citation>
    <scope>NUCLEOTIDE SEQUENCE</scope>
    <source>
        <tissue evidence="1">Shoot tissue taken approximately 20 cm above the soil surface</tissue>
    </source>
</reference>
<sequence>MLFMLGYDEKWFSFENQTYPVIQLGGGLGVGEGLDGKT</sequence>
<dbReference type="AlphaFoldDB" id="A0A0A8YX67"/>
<evidence type="ECO:0000313" key="1">
    <source>
        <dbReference type="EMBL" id="JAD31151.1"/>
    </source>
</evidence>
<organism evidence="1">
    <name type="scientific">Arundo donax</name>
    <name type="common">Giant reed</name>
    <name type="synonym">Donax arundinaceus</name>
    <dbReference type="NCBI Taxonomy" id="35708"/>
    <lineage>
        <taxon>Eukaryota</taxon>
        <taxon>Viridiplantae</taxon>
        <taxon>Streptophyta</taxon>
        <taxon>Embryophyta</taxon>
        <taxon>Tracheophyta</taxon>
        <taxon>Spermatophyta</taxon>
        <taxon>Magnoliopsida</taxon>
        <taxon>Liliopsida</taxon>
        <taxon>Poales</taxon>
        <taxon>Poaceae</taxon>
        <taxon>PACMAD clade</taxon>
        <taxon>Arundinoideae</taxon>
        <taxon>Arundineae</taxon>
        <taxon>Arundo</taxon>
    </lineage>
</organism>
<name>A0A0A8YX67_ARUDO</name>